<protein>
    <recommendedName>
        <fullName evidence="8">Major facilitator superfamily (MFS) profile domain-containing protein</fullName>
    </recommendedName>
</protein>
<gene>
    <name evidence="6" type="ORF">ANCCAN_23789</name>
</gene>
<name>A0A368FE71_ANCCA</name>
<evidence type="ECO:0000256" key="4">
    <source>
        <dbReference type="ARBA" id="ARBA00023136"/>
    </source>
</evidence>
<dbReference type="GO" id="GO:0022857">
    <property type="term" value="F:transmembrane transporter activity"/>
    <property type="evidence" value="ECO:0007669"/>
    <property type="project" value="InterPro"/>
</dbReference>
<keyword evidence="7" id="KW-1185">Reference proteome</keyword>
<keyword evidence="2 5" id="KW-0812">Transmembrane</keyword>
<dbReference type="SUPFAM" id="SSF103473">
    <property type="entry name" value="MFS general substrate transporter"/>
    <property type="match status" value="1"/>
</dbReference>
<dbReference type="InterPro" id="IPR011701">
    <property type="entry name" value="MFS"/>
</dbReference>
<evidence type="ECO:0000313" key="7">
    <source>
        <dbReference type="Proteomes" id="UP000252519"/>
    </source>
</evidence>
<dbReference type="Proteomes" id="UP000252519">
    <property type="component" value="Unassembled WGS sequence"/>
</dbReference>
<dbReference type="GO" id="GO:0005765">
    <property type="term" value="C:lysosomal membrane"/>
    <property type="evidence" value="ECO:0007669"/>
    <property type="project" value="TreeGrafter"/>
</dbReference>
<organism evidence="6 7">
    <name type="scientific">Ancylostoma caninum</name>
    <name type="common">Dog hookworm</name>
    <dbReference type="NCBI Taxonomy" id="29170"/>
    <lineage>
        <taxon>Eukaryota</taxon>
        <taxon>Metazoa</taxon>
        <taxon>Ecdysozoa</taxon>
        <taxon>Nematoda</taxon>
        <taxon>Chromadorea</taxon>
        <taxon>Rhabditida</taxon>
        <taxon>Rhabditina</taxon>
        <taxon>Rhabditomorpha</taxon>
        <taxon>Strongyloidea</taxon>
        <taxon>Ancylostomatidae</taxon>
        <taxon>Ancylostomatinae</taxon>
        <taxon>Ancylostoma</taxon>
    </lineage>
</organism>
<evidence type="ECO:0000256" key="3">
    <source>
        <dbReference type="ARBA" id="ARBA00022989"/>
    </source>
</evidence>
<dbReference type="InterPro" id="IPR036259">
    <property type="entry name" value="MFS_trans_sf"/>
</dbReference>
<dbReference type="Pfam" id="PF07690">
    <property type="entry name" value="MFS_1"/>
    <property type="match status" value="1"/>
</dbReference>
<evidence type="ECO:0000313" key="6">
    <source>
        <dbReference type="EMBL" id="RCN30433.1"/>
    </source>
</evidence>
<dbReference type="PANTHER" id="PTHR23510:SF28">
    <property type="entry name" value="MAJOR FACILITATOR SUPERFAMILY (MFS) PROFILE DOMAIN-CONTAINING PROTEIN"/>
    <property type="match status" value="1"/>
</dbReference>
<comment type="subcellular location">
    <subcellularLocation>
        <location evidence="1">Membrane</location>
        <topology evidence="1">Multi-pass membrane protein</topology>
    </subcellularLocation>
</comment>
<dbReference type="InterPro" id="IPR051068">
    <property type="entry name" value="MFS_Domain-Containing_Protein"/>
</dbReference>
<feature type="transmembrane region" description="Helical" evidence="5">
    <location>
        <begin position="69"/>
        <end position="88"/>
    </location>
</feature>
<evidence type="ECO:0000256" key="2">
    <source>
        <dbReference type="ARBA" id="ARBA00022692"/>
    </source>
</evidence>
<proteinExistence type="predicted"/>
<dbReference type="OrthoDB" id="370281at2759"/>
<evidence type="ECO:0000256" key="5">
    <source>
        <dbReference type="SAM" id="Phobius"/>
    </source>
</evidence>
<sequence length="183" mass="20691">MPSETVFVSLLNFLSQSQSKLHQRVQEINQVKVKTWNTNRTNFADKNSSETGGCLPTYEWCADTVRVPFPIYFVCFVFFFGISFPFTGSPSGTLYSEILGPRKQGLMQGLHSFGGSISQLVAPIITTYLFQHSGYQYVMVVQICTLCFAFVLVIVFYKRLVPLRMKPAPGKSAKYKNGVFYTM</sequence>
<comment type="caution">
    <text evidence="6">The sequence shown here is derived from an EMBL/GenBank/DDBJ whole genome shotgun (WGS) entry which is preliminary data.</text>
</comment>
<feature type="transmembrane region" description="Helical" evidence="5">
    <location>
        <begin position="136"/>
        <end position="157"/>
    </location>
</feature>
<dbReference type="AlphaFoldDB" id="A0A368FE71"/>
<evidence type="ECO:0008006" key="8">
    <source>
        <dbReference type="Google" id="ProtNLM"/>
    </source>
</evidence>
<reference evidence="6 7" key="1">
    <citation type="submission" date="2014-10" db="EMBL/GenBank/DDBJ databases">
        <title>Draft genome of the hookworm Ancylostoma caninum.</title>
        <authorList>
            <person name="Mitreva M."/>
        </authorList>
    </citation>
    <scope>NUCLEOTIDE SEQUENCE [LARGE SCALE GENOMIC DNA]</scope>
    <source>
        <strain evidence="6 7">Baltimore</strain>
    </source>
</reference>
<evidence type="ECO:0000256" key="1">
    <source>
        <dbReference type="ARBA" id="ARBA00004141"/>
    </source>
</evidence>
<accession>A0A368FE71</accession>
<keyword evidence="3 5" id="KW-1133">Transmembrane helix</keyword>
<dbReference type="PANTHER" id="PTHR23510">
    <property type="entry name" value="INNER MEMBRANE TRANSPORT PROTEIN YAJR"/>
    <property type="match status" value="1"/>
</dbReference>
<keyword evidence="4 5" id="KW-0472">Membrane</keyword>
<dbReference type="EMBL" id="JOJR01001556">
    <property type="protein sequence ID" value="RCN30433.1"/>
    <property type="molecule type" value="Genomic_DNA"/>
</dbReference>
<feature type="transmembrane region" description="Helical" evidence="5">
    <location>
        <begin position="109"/>
        <end position="130"/>
    </location>
</feature>
<dbReference type="STRING" id="29170.A0A368FE71"/>
<dbReference type="Gene3D" id="1.20.1250.20">
    <property type="entry name" value="MFS general substrate transporter like domains"/>
    <property type="match status" value="1"/>
</dbReference>